<name>A0A7J9GZG3_9ROSI</name>
<protein>
    <recommendedName>
        <fullName evidence="3">DUF4283 domain-containing protein</fullName>
    </recommendedName>
</protein>
<dbReference type="Proteomes" id="UP000593560">
    <property type="component" value="Unassembled WGS sequence"/>
</dbReference>
<dbReference type="OrthoDB" id="991656at2759"/>
<sequence length="61" mass="7244">MIFDLSDGRFLYRLFHKVDADRIKVEGPWNFNLHLLILRRLHDGDDPNTIPLNTVDLWVLV</sequence>
<evidence type="ECO:0000313" key="1">
    <source>
        <dbReference type="EMBL" id="MBA0802910.1"/>
    </source>
</evidence>
<organism evidence="1 2">
    <name type="scientific">Gossypium harknessii</name>
    <dbReference type="NCBI Taxonomy" id="34285"/>
    <lineage>
        <taxon>Eukaryota</taxon>
        <taxon>Viridiplantae</taxon>
        <taxon>Streptophyta</taxon>
        <taxon>Embryophyta</taxon>
        <taxon>Tracheophyta</taxon>
        <taxon>Spermatophyta</taxon>
        <taxon>Magnoliopsida</taxon>
        <taxon>eudicotyledons</taxon>
        <taxon>Gunneridae</taxon>
        <taxon>Pentapetalae</taxon>
        <taxon>rosids</taxon>
        <taxon>malvids</taxon>
        <taxon>Malvales</taxon>
        <taxon>Malvaceae</taxon>
        <taxon>Malvoideae</taxon>
        <taxon>Gossypium</taxon>
    </lineage>
</organism>
<gene>
    <name evidence="1" type="ORF">Gohar_013170</name>
</gene>
<reference evidence="1 2" key="1">
    <citation type="journal article" date="2019" name="Genome Biol. Evol.">
        <title>Insights into the evolution of the New World diploid cottons (Gossypium, subgenus Houzingenia) based on genome sequencing.</title>
        <authorList>
            <person name="Grover C.E."/>
            <person name="Arick M.A. 2nd"/>
            <person name="Thrash A."/>
            <person name="Conover J.L."/>
            <person name="Sanders W.S."/>
            <person name="Peterson D.G."/>
            <person name="Frelichowski J.E."/>
            <person name="Scheffler J.A."/>
            <person name="Scheffler B.E."/>
            <person name="Wendel J.F."/>
        </authorList>
    </citation>
    <scope>NUCLEOTIDE SEQUENCE [LARGE SCALE GENOMIC DNA]</scope>
    <source>
        <strain evidence="1">0</strain>
        <tissue evidence="1">Leaf</tissue>
    </source>
</reference>
<evidence type="ECO:0000313" key="2">
    <source>
        <dbReference type="Proteomes" id="UP000593560"/>
    </source>
</evidence>
<dbReference type="AlphaFoldDB" id="A0A7J9GZG3"/>
<keyword evidence="2" id="KW-1185">Reference proteome</keyword>
<proteinExistence type="predicted"/>
<comment type="caution">
    <text evidence="1">The sequence shown here is derived from an EMBL/GenBank/DDBJ whole genome shotgun (WGS) entry which is preliminary data.</text>
</comment>
<dbReference type="EMBL" id="JABFAD010000007">
    <property type="protein sequence ID" value="MBA0802910.1"/>
    <property type="molecule type" value="Genomic_DNA"/>
</dbReference>
<accession>A0A7J9GZG3</accession>
<evidence type="ECO:0008006" key="3">
    <source>
        <dbReference type="Google" id="ProtNLM"/>
    </source>
</evidence>